<comment type="cofactor">
    <cofactor evidence="1">
        <name>a divalent metal cation</name>
        <dbReference type="ChEBI" id="CHEBI:60240"/>
    </cofactor>
</comment>
<protein>
    <recommendedName>
        <fullName evidence="5">Putative nuclease HARBI1</fullName>
    </recommendedName>
    <alternativeName>
        <fullName evidence="11">Harbinger transposase-derived nuclease</fullName>
    </alternativeName>
</protein>
<name>A0ABM0GNC9_SACKO</name>
<evidence type="ECO:0000256" key="6">
    <source>
        <dbReference type="ARBA" id="ARBA00022490"/>
    </source>
</evidence>
<feature type="domain" description="DDE Tnp4" evidence="13">
    <location>
        <begin position="95"/>
        <end position="213"/>
    </location>
</feature>
<reference evidence="15" key="1">
    <citation type="submission" date="2025-08" db="UniProtKB">
        <authorList>
            <consortium name="RefSeq"/>
        </authorList>
    </citation>
    <scope>IDENTIFICATION</scope>
    <source>
        <tissue evidence="15">Testes</tissue>
    </source>
</reference>
<evidence type="ECO:0000256" key="4">
    <source>
        <dbReference type="ARBA" id="ARBA00006958"/>
    </source>
</evidence>
<evidence type="ECO:0000313" key="14">
    <source>
        <dbReference type="Proteomes" id="UP000694865"/>
    </source>
</evidence>
<dbReference type="GeneID" id="100366399"/>
<accession>A0ABM0GNC9</accession>
<sequence length="214" mass="24009">ELCILLAPSIPERSLSIEKKMLSTLWVLGNQESYRGVADRFGIGKSSLHYVVMTVCQALVAKQSDYICWPKGIEVQQICESFRQKTGFPGVIGAVDGTHIYIPGPSHHRNSYINRKGFPSIQLQAVCDSNLRFTDVYTGWPGSVNDARVFKNSPVRNVLHNELPPNLHLLGDSAYALSTYVLTPYRDNGHLNAVEKQFNKYHSSTRVDIERAFV</sequence>
<evidence type="ECO:0000256" key="2">
    <source>
        <dbReference type="ARBA" id="ARBA00004123"/>
    </source>
</evidence>
<keyword evidence="6" id="KW-0963">Cytoplasm</keyword>
<comment type="function">
    <text evidence="12">Transposase-derived protein that may have nuclease activity. Does not have transposase activity.</text>
</comment>
<evidence type="ECO:0000256" key="10">
    <source>
        <dbReference type="ARBA" id="ARBA00023242"/>
    </source>
</evidence>
<evidence type="ECO:0000313" key="15">
    <source>
        <dbReference type="RefSeq" id="XP_002733771.1"/>
    </source>
</evidence>
<evidence type="ECO:0000256" key="8">
    <source>
        <dbReference type="ARBA" id="ARBA00022723"/>
    </source>
</evidence>
<dbReference type="InterPro" id="IPR026103">
    <property type="entry name" value="HARBI1_animal"/>
</dbReference>
<keyword evidence="9" id="KW-0378">Hydrolase</keyword>
<keyword evidence="14" id="KW-1185">Reference proteome</keyword>
<evidence type="ECO:0000259" key="13">
    <source>
        <dbReference type="Pfam" id="PF13359"/>
    </source>
</evidence>
<evidence type="ECO:0000256" key="11">
    <source>
        <dbReference type="ARBA" id="ARBA00030126"/>
    </source>
</evidence>
<dbReference type="RefSeq" id="XP_002733771.1">
    <property type="nucleotide sequence ID" value="XM_002733725.1"/>
</dbReference>
<organism evidence="14 15">
    <name type="scientific">Saccoglossus kowalevskii</name>
    <name type="common">Acorn worm</name>
    <dbReference type="NCBI Taxonomy" id="10224"/>
    <lineage>
        <taxon>Eukaryota</taxon>
        <taxon>Metazoa</taxon>
        <taxon>Hemichordata</taxon>
        <taxon>Enteropneusta</taxon>
        <taxon>Harrimaniidae</taxon>
        <taxon>Saccoglossus</taxon>
    </lineage>
</organism>
<evidence type="ECO:0000256" key="12">
    <source>
        <dbReference type="ARBA" id="ARBA00045850"/>
    </source>
</evidence>
<dbReference type="Proteomes" id="UP000694865">
    <property type="component" value="Unplaced"/>
</dbReference>
<evidence type="ECO:0000256" key="1">
    <source>
        <dbReference type="ARBA" id="ARBA00001968"/>
    </source>
</evidence>
<evidence type="ECO:0000256" key="5">
    <source>
        <dbReference type="ARBA" id="ARBA00015519"/>
    </source>
</evidence>
<feature type="non-terminal residue" evidence="15">
    <location>
        <position position="1"/>
    </location>
</feature>
<dbReference type="InterPro" id="IPR045249">
    <property type="entry name" value="HARBI1-like"/>
</dbReference>
<keyword evidence="7" id="KW-0540">Nuclease</keyword>
<keyword evidence="8" id="KW-0479">Metal-binding</keyword>
<gene>
    <name evidence="15" type="primary">LOC100366399</name>
</gene>
<dbReference type="Pfam" id="PF13359">
    <property type="entry name" value="DDE_Tnp_4"/>
    <property type="match status" value="1"/>
</dbReference>
<comment type="similarity">
    <text evidence="4">Belongs to the HARBI1 family.</text>
</comment>
<dbReference type="PRINTS" id="PR02086">
    <property type="entry name" value="PUTNUCHARBI1"/>
</dbReference>
<dbReference type="InterPro" id="IPR027806">
    <property type="entry name" value="HARBI1_dom"/>
</dbReference>
<dbReference type="PANTHER" id="PTHR22930:SF292">
    <property type="entry name" value="DDE TNP4 DOMAIN-CONTAINING PROTEIN"/>
    <property type="match status" value="1"/>
</dbReference>
<evidence type="ECO:0000256" key="7">
    <source>
        <dbReference type="ARBA" id="ARBA00022722"/>
    </source>
</evidence>
<keyword evidence="10" id="KW-0539">Nucleus</keyword>
<evidence type="ECO:0000256" key="9">
    <source>
        <dbReference type="ARBA" id="ARBA00022801"/>
    </source>
</evidence>
<dbReference type="PANTHER" id="PTHR22930">
    <property type="match status" value="1"/>
</dbReference>
<evidence type="ECO:0000256" key="3">
    <source>
        <dbReference type="ARBA" id="ARBA00004496"/>
    </source>
</evidence>
<comment type="subcellular location">
    <subcellularLocation>
        <location evidence="3">Cytoplasm</location>
    </subcellularLocation>
    <subcellularLocation>
        <location evidence="2">Nucleus</location>
    </subcellularLocation>
</comment>
<proteinExistence type="inferred from homology"/>